<dbReference type="PANTHER" id="PTHR23354">
    <property type="entry name" value="NUCLEOLAR PROTEIN 7/ESTROGEN RECEPTOR COACTIVATOR-RELATED"/>
    <property type="match status" value="1"/>
</dbReference>
<evidence type="ECO:0000313" key="7">
    <source>
        <dbReference type="EMBL" id="CAI9277380.1"/>
    </source>
</evidence>
<dbReference type="EMBL" id="OX465079">
    <property type="protein sequence ID" value="CAI9277380.1"/>
    <property type="molecule type" value="Genomic_DNA"/>
</dbReference>
<keyword evidence="8" id="KW-1185">Reference proteome</keyword>
<reference evidence="7" key="1">
    <citation type="submission" date="2023-04" db="EMBL/GenBank/DDBJ databases">
        <authorList>
            <person name="Vijverberg K."/>
            <person name="Xiong W."/>
            <person name="Schranz E."/>
        </authorList>
    </citation>
    <scope>NUCLEOTIDE SEQUENCE</scope>
</reference>
<dbReference type="GO" id="GO:0005739">
    <property type="term" value="C:mitochondrion"/>
    <property type="evidence" value="ECO:0007669"/>
    <property type="project" value="UniProtKB-SubCell"/>
</dbReference>
<evidence type="ECO:0000256" key="3">
    <source>
        <dbReference type="ARBA" id="ARBA00023128"/>
    </source>
</evidence>
<dbReference type="PROSITE" id="PS51886">
    <property type="entry name" value="TLDC"/>
    <property type="match status" value="1"/>
</dbReference>
<evidence type="ECO:0000256" key="4">
    <source>
        <dbReference type="ARBA" id="ARBA00040604"/>
    </source>
</evidence>
<gene>
    <name evidence="7" type="ORF">LSALG_LOCUS17312</name>
</gene>
<comment type="similarity">
    <text evidence="2">Belongs to the OXR1 family.</text>
</comment>
<keyword evidence="3" id="KW-0496">Mitochondrion</keyword>
<sequence length="470" mass="51604">MKLGKQQEHQRSTTSIRSKAAHFVSDLTTVLLNPISDKPSSNSSPRSGDVSNEPRRNTQQCNQEEDVPVLVDGPDTSSFTAFLYSFLSPGRSENESEYSEWNDNQVVTSYRNDTSSPNVSKENNGKKGLFSKGKQSLSKALSQAARFSGYRSHASGKVNTESKIDDMKETSSQFDTNDGVPVQNVIASFPSNKLPKMSEPSQLMTENTRFDLYVALHVLSQGKKWVLLYSTWRHGISLSTLYRRSNLCPGLSLLVVGDHKGAVFGGLVEAPLKPSTKKRYQGSNDTFVFTNTPGHPVIYRPTGVNRYFTLCSTAYLALGGGNHFALYLDSDLLNGSSLASETYGNSCLSHTQEFEVKEIEHPLLRFILPLILPGIKCLSLQGELCGWTCFYIGVAAVAFGCSYYHLKPNDGHLVWDRLPVDAKLKAAVEKEVGRIRGLVGLAFSTAQKDPPGTGKTQTIFGLLSAILHTN</sequence>
<feature type="region of interest" description="Disordered" evidence="5">
    <location>
        <begin position="33"/>
        <end position="72"/>
    </location>
</feature>
<feature type="domain" description="TLDc" evidence="6">
    <location>
        <begin position="202"/>
        <end position="365"/>
    </location>
</feature>
<dbReference type="InterPro" id="IPR006571">
    <property type="entry name" value="TLDc_dom"/>
</dbReference>
<proteinExistence type="inferred from homology"/>
<dbReference type="Pfam" id="PF07534">
    <property type="entry name" value="TLD"/>
    <property type="match status" value="1"/>
</dbReference>
<evidence type="ECO:0000256" key="1">
    <source>
        <dbReference type="ARBA" id="ARBA00004173"/>
    </source>
</evidence>
<name>A0AA35YNR3_LACSI</name>
<dbReference type="PANTHER" id="PTHR23354:SF62">
    <property type="entry name" value="MUSTARD, ISOFORM V"/>
    <property type="match status" value="1"/>
</dbReference>
<organism evidence="7 8">
    <name type="scientific">Lactuca saligna</name>
    <name type="common">Willowleaf lettuce</name>
    <dbReference type="NCBI Taxonomy" id="75948"/>
    <lineage>
        <taxon>Eukaryota</taxon>
        <taxon>Viridiplantae</taxon>
        <taxon>Streptophyta</taxon>
        <taxon>Embryophyta</taxon>
        <taxon>Tracheophyta</taxon>
        <taxon>Spermatophyta</taxon>
        <taxon>Magnoliopsida</taxon>
        <taxon>eudicotyledons</taxon>
        <taxon>Gunneridae</taxon>
        <taxon>Pentapetalae</taxon>
        <taxon>asterids</taxon>
        <taxon>campanulids</taxon>
        <taxon>Asterales</taxon>
        <taxon>Asteraceae</taxon>
        <taxon>Cichorioideae</taxon>
        <taxon>Cichorieae</taxon>
        <taxon>Lactucinae</taxon>
        <taxon>Lactuca</taxon>
    </lineage>
</organism>
<feature type="compositionally biased region" description="Low complexity" evidence="5">
    <location>
        <begin position="33"/>
        <end position="51"/>
    </location>
</feature>
<evidence type="ECO:0000259" key="6">
    <source>
        <dbReference type="PROSITE" id="PS51886"/>
    </source>
</evidence>
<dbReference type="AlphaFoldDB" id="A0AA35YNR3"/>
<evidence type="ECO:0000313" key="8">
    <source>
        <dbReference type="Proteomes" id="UP001177003"/>
    </source>
</evidence>
<evidence type="ECO:0000256" key="5">
    <source>
        <dbReference type="SAM" id="MobiDB-lite"/>
    </source>
</evidence>
<protein>
    <recommendedName>
        <fullName evidence="4">Oxidation resistance protein 1</fullName>
    </recommendedName>
</protein>
<dbReference type="SMART" id="SM00584">
    <property type="entry name" value="TLDc"/>
    <property type="match status" value="1"/>
</dbReference>
<feature type="region of interest" description="Disordered" evidence="5">
    <location>
        <begin position="109"/>
        <end position="133"/>
    </location>
</feature>
<dbReference type="Proteomes" id="UP001177003">
    <property type="component" value="Chromosome 3"/>
</dbReference>
<accession>A0AA35YNR3</accession>
<feature type="compositionally biased region" description="Polar residues" evidence="5">
    <location>
        <begin position="109"/>
        <end position="122"/>
    </location>
</feature>
<evidence type="ECO:0000256" key="2">
    <source>
        <dbReference type="ARBA" id="ARBA00009540"/>
    </source>
</evidence>
<comment type="subcellular location">
    <subcellularLocation>
        <location evidence="1">Mitochondrion</location>
    </subcellularLocation>
</comment>